<keyword evidence="3" id="KW-1185">Reference proteome</keyword>
<evidence type="ECO:0000256" key="1">
    <source>
        <dbReference type="SAM" id="MobiDB-lite"/>
    </source>
</evidence>
<protein>
    <submittedName>
        <fullName evidence="2">Uncharacterized protein</fullName>
    </submittedName>
</protein>
<accession>A0ABN8I7J7</accession>
<sequence>MATLFSLGFMILVNNSSKENEDVEVKHTIVVSTKLKNNNRRGLQNSRDDNPDPAMHRSGLFLNRKKEDSGEVPVIKGYKALETTQILTPDTRLKSPINAVNAPVWHNTPDEYDIYPNQAINPMQFKPSNFYNNINWWSQDDAMSINNFIRRNYATSFPNTRSVFHRDLTEDGVSDFYCKKCREMGGGHGTRGCVQQSRNPWHNVNTTPRVKIDGKLAKLNYRVIIPFDMP</sequence>
<organism evidence="2 3">
    <name type="scientific">Iphiclides podalirius</name>
    <name type="common">scarce swallowtail</name>
    <dbReference type="NCBI Taxonomy" id="110791"/>
    <lineage>
        <taxon>Eukaryota</taxon>
        <taxon>Metazoa</taxon>
        <taxon>Ecdysozoa</taxon>
        <taxon>Arthropoda</taxon>
        <taxon>Hexapoda</taxon>
        <taxon>Insecta</taxon>
        <taxon>Pterygota</taxon>
        <taxon>Neoptera</taxon>
        <taxon>Endopterygota</taxon>
        <taxon>Lepidoptera</taxon>
        <taxon>Glossata</taxon>
        <taxon>Ditrysia</taxon>
        <taxon>Papilionoidea</taxon>
        <taxon>Papilionidae</taxon>
        <taxon>Papilioninae</taxon>
        <taxon>Iphiclides</taxon>
    </lineage>
</organism>
<proteinExistence type="predicted"/>
<name>A0ABN8I7J7_9NEOP</name>
<feature type="compositionally biased region" description="Polar residues" evidence="1">
    <location>
        <begin position="36"/>
        <end position="45"/>
    </location>
</feature>
<feature type="region of interest" description="Disordered" evidence="1">
    <location>
        <begin position="36"/>
        <end position="57"/>
    </location>
</feature>
<reference evidence="2" key="1">
    <citation type="submission" date="2022-03" db="EMBL/GenBank/DDBJ databases">
        <authorList>
            <person name="Martin H S."/>
        </authorList>
    </citation>
    <scope>NUCLEOTIDE SEQUENCE</scope>
</reference>
<evidence type="ECO:0000313" key="3">
    <source>
        <dbReference type="Proteomes" id="UP000837857"/>
    </source>
</evidence>
<gene>
    <name evidence="2" type="ORF">IPOD504_LOCUS7230</name>
</gene>
<dbReference type="EMBL" id="OW152814">
    <property type="protein sequence ID" value="CAH2050090.1"/>
    <property type="molecule type" value="Genomic_DNA"/>
</dbReference>
<evidence type="ECO:0000313" key="2">
    <source>
        <dbReference type="EMBL" id="CAH2050090.1"/>
    </source>
</evidence>
<feature type="non-terminal residue" evidence="2">
    <location>
        <position position="230"/>
    </location>
</feature>
<dbReference type="Proteomes" id="UP000837857">
    <property type="component" value="Chromosome 2"/>
</dbReference>